<dbReference type="SMART" id="SM00220">
    <property type="entry name" value="S_TKc"/>
    <property type="match status" value="1"/>
</dbReference>
<evidence type="ECO:0000259" key="8">
    <source>
        <dbReference type="PROSITE" id="PS50011"/>
    </source>
</evidence>
<keyword evidence="7" id="KW-1133">Transmembrane helix</keyword>
<dbReference type="EC" id="2.7.11.1" evidence="9"/>
<feature type="region of interest" description="Disordered" evidence="6">
    <location>
        <begin position="1"/>
        <end position="28"/>
    </location>
</feature>
<dbReference type="InterPro" id="IPR000719">
    <property type="entry name" value="Prot_kinase_dom"/>
</dbReference>
<gene>
    <name evidence="9" type="primary">pknB_12</name>
    <name evidence="9" type="ORF">Q31a_33130</name>
</gene>
<feature type="compositionally biased region" description="Polar residues" evidence="6">
    <location>
        <begin position="487"/>
        <end position="504"/>
    </location>
</feature>
<name>A0A518G8S1_9BACT</name>
<dbReference type="InterPro" id="IPR017441">
    <property type="entry name" value="Protein_kinase_ATP_BS"/>
</dbReference>
<dbReference type="KEGG" id="ahel:Q31a_33130"/>
<dbReference type="Gene3D" id="1.10.510.10">
    <property type="entry name" value="Transferase(Phosphotransferase) domain 1"/>
    <property type="match status" value="1"/>
</dbReference>
<feature type="region of interest" description="Disordered" evidence="6">
    <location>
        <begin position="725"/>
        <end position="748"/>
    </location>
</feature>
<dbReference type="GO" id="GO:0004674">
    <property type="term" value="F:protein serine/threonine kinase activity"/>
    <property type="evidence" value="ECO:0007669"/>
    <property type="project" value="UniProtKB-EC"/>
</dbReference>
<organism evidence="9 10">
    <name type="scientific">Aureliella helgolandensis</name>
    <dbReference type="NCBI Taxonomy" id="2527968"/>
    <lineage>
        <taxon>Bacteria</taxon>
        <taxon>Pseudomonadati</taxon>
        <taxon>Planctomycetota</taxon>
        <taxon>Planctomycetia</taxon>
        <taxon>Pirellulales</taxon>
        <taxon>Pirellulaceae</taxon>
        <taxon>Aureliella</taxon>
    </lineage>
</organism>
<feature type="binding site" evidence="5">
    <location>
        <position position="63"/>
    </location>
    <ligand>
        <name>ATP</name>
        <dbReference type="ChEBI" id="CHEBI:30616"/>
    </ligand>
</feature>
<feature type="compositionally biased region" description="Polar residues" evidence="6">
    <location>
        <begin position="738"/>
        <end position="748"/>
    </location>
</feature>
<evidence type="ECO:0000256" key="5">
    <source>
        <dbReference type="PROSITE-ProRule" id="PRU10141"/>
    </source>
</evidence>
<keyword evidence="7" id="KW-0812">Transmembrane</keyword>
<dbReference type="PROSITE" id="PS00107">
    <property type="entry name" value="PROTEIN_KINASE_ATP"/>
    <property type="match status" value="1"/>
</dbReference>
<dbReference type="SUPFAM" id="SSF56112">
    <property type="entry name" value="Protein kinase-like (PK-like)"/>
    <property type="match status" value="1"/>
</dbReference>
<sequence>MNSDYTQQQSLGGLQRSEKLSLQSTTPPAEIPGYRIEKLLGQGAFGEVWQGFDLNTGRPVAVKFYLHRSGVDWSLLRREVKHLVNMSTGRYIVQVLGVGWEAEPPYYVMEHLERGSLEDMVRARGSLSISETVRMLREIADGLSFAHSKGVLHCDLKPANILLDHDWRPRLADFGQSRMSDEQTPSLGTLFYMAPEQADLGAAPDAAWDVYALGSIAYSMLVGSPPYRTPEVVETLDTANSLPNRLQRYRETIRKAPKPRLHYRRRGIDKGLCQIVDRCLAVRPLDRFQNVQQVIGAIDNWERARTRRPLYLLGIVGPILLLLLMMLFSARSISVAKEGALQRIQQRSLDSNQFAAKFAAKTLESEIDILFRLVASETRREELTGLLLKVTEQARPQLEQLADGKPHPQAFKELIALDARQELEDYLRRRLQEMRAQEGDGSGAALFNSIFITDAQGTNLGITFADPNDQTESSPVGRNFAYRSYFNGQRSDSPQNLDRSQVQPTRGTRLSSSFRSTSTGKWKIGVSVPIWEEHEYADDLVQPPEDVIPIGVLVLTMNLGDFELLSEASDPNSRSRFAALVDVRDGNQKGTLLQHPLIQAMDRETMKHSSMPQMSEHQVERLQSSEGVIDYIDPASEFPNGGDFTGEWIAAMQQVQLPRASSMSDSQRPLSDLWVLVQERASSIEAPLSELGSQLQRETYIELVVLLAVIALLWSFVLRIGQDSGTPGPSINEPGHVSSFQSTVDHSR</sequence>
<dbReference type="PROSITE" id="PS50011">
    <property type="entry name" value="PROTEIN_KINASE_DOM"/>
    <property type="match status" value="1"/>
</dbReference>
<dbReference type="Gene3D" id="3.30.450.20">
    <property type="entry name" value="PAS domain"/>
    <property type="match status" value="1"/>
</dbReference>
<keyword evidence="7" id="KW-0472">Membrane</keyword>
<dbReference type="OrthoDB" id="6111975at2"/>
<dbReference type="PANTHER" id="PTHR43289:SF6">
    <property type="entry name" value="SERINE_THREONINE-PROTEIN KINASE NEKL-3"/>
    <property type="match status" value="1"/>
</dbReference>
<evidence type="ECO:0000256" key="6">
    <source>
        <dbReference type="SAM" id="MobiDB-lite"/>
    </source>
</evidence>
<dbReference type="EMBL" id="CP036298">
    <property type="protein sequence ID" value="QDV24991.1"/>
    <property type="molecule type" value="Genomic_DNA"/>
</dbReference>
<keyword evidence="3 9" id="KW-0418">Kinase</keyword>
<feature type="transmembrane region" description="Helical" evidence="7">
    <location>
        <begin position="310"/>
        <end position="328"/>
    </location>
</feature>
<feature type="region of interest" description="Disordered" evidence="6">
    <location>
        <begin position="487"/>
        <end position="515"/>
    </location>
</feature>
<keyword evidence="4 5" id="KW-0067">ATP-binding</keyword>
<dbReference type="AlphaFoldDB" id="A0A518G8S1"/>
<keyword evidence="1 9" id="KW-0808">Transferase</keyword>
<accession>A0A518G8S1</accession>
<feature type="transmembrane region" description="Helical" evidence="7">
    <location>
        <begin position="700"/>
        <end position="718"/>
    </location>
</feature>
<dbReference type="InterPro" id="IPR011009">
    <property type="entry name" value="Kinase-like_dom_sf"/>
</dbReference>
<evidence type="ECO:0000256" key="2">
    <source>
        <dbReference type="ARBA" id="ARBA00022741"/>
    </source>
</evidence>
<proteinExistence type="predicted"/>
<evidence type="ECO:0000256" key="3">
    <source>
        <dbReference type="ARBA" id="ARBA00022777"/>
    </source>
</evidence>
<evidence type="ECO:0000313" key="9">
    <source>
        <dbReference type="EMBL" id="QDV24991.1"/>
    </source>
</evidence>
<evidence type="ECO:0000256" key="7">
    <source>
        <dbReference type="SAM" id="Phobius"/>
    </source>
</evidence>
<dbReference type="PANTHER" id="PTHR43289">
    <property type="entry name" value="MITOGEN-ACTIVATED PROTEIN KINASE KINASE KINASE 20-RELATED"/>
    <property type="match status" value="1"/>
</dbReference>
<feature type="compositionally biased region" description="Polar residues" evidence="6">
    <location>
        <begin position="1"/>
        <end position="12"/>
    </location>
</feature>
<evidence type="ECO:0000313" key="10">
    <source>
        <dbReference type="Proteomes" id="UP000318017"/>
    </source>
</evidence>
<feature type="compositionally biased region" description="Low complexity" evidence="6">
    <location>
        <begin position="505"/>
        <end position="515"/>
    </location>
</feature>
<evidence type="ECO:0000256" key="4">
    <source>
        <dbReference type="ARBA" id="ARBA00022840"/>
    </source>
</evidence>
<dbReference type="InterPro" id="IPR008271">
    <property type="entry name" value="Ser/Thr_kinase_AS"/>
</dbReference>
<dbReference type="RefSeq" id="WP_145079476.1">
    <property type="nucleotide sequence ID" value="NZ_CP036298.1"/>
</dbReference>
<keyword evidence="2 5" id="KW-0547">Nucleotide-binding</keyword>
<feature type="domain" description="Protein kinase" evidence="8">
    <location>
        <begin position="34"/>
        <end position="302"/>
    </location>
</feature>
<dbReference type="GO" id="GO:0005524">
    <property type="term" value="F:ATP binding"/>
    <property type="evidence" value="ECO:0007669"/>
    <property type="project" value="UniProtKB-UniRule"/>
</dbReference>
<dbReference type="CDD" id="cd14014">
    <property type="entry name" value="STKc_PknB_like"/>
    <property type="match status" value="1"/>
</dbReference>
<evidence type="ECO:0000256" key="1">
    <source>
        <dbReference type="ARBA" id="ARBA00022679"/>
    </source>
</evidence>
<protein>
    <submittedName>
        <fullName evidence="9">Serine/threonine-protein kinase PknB</fullName>
        <ecNumber evidence="9">2.7.11.1</ecNumber>
    </submittedName>
</protein>
<dbReference type="PROSITE" id="PS00108">
    <property type="entry name" value="PROTEIN_KINASE_ST"/>
    <property type="match status" value="1"/>
</dbReference>
<keyword evidence="10" id="KW-1185">Reference proteome</keyword>
<reference evidence="9 10" key="1">
    <citation type="submission" date="2019-02" db="EMBL/GenBank/DDBJ databases">
        <title>Deep-cultivation of Planctomycetes and their phenomic and genomic characterization uncovers novel biology.</title>
        <authorList>
            <person name="Wiegand S."/>
            <person name="Jogler M."/>
            <person name="Boedeker C."/>
            <person name="Pinto D."/>
            <person name="Vollmers J."/>
            <person name="Rivas-Marin E."/>
            <person name="Kohn T."/>
            <person name="Peeters S.H."/>
            <person name="Heuer A."/>
            <person name="Rast P."/>
            <person name="Oberbeckmann S."/>
            <person name="Bunk B."/>
            <person name="Jeske O."/>
            <person name="Meyerdierks A."/>
            <person name="Storesund J.E."/>
            <person name="Kallscheuer N."/>
            <person name="Luecker S."/>
            <person name="Lage O.M."/>
            <person name="Pohl T."/>
            <person name="Merkel B.J."/>
            <person name="Hornburger P."/>
            <person name="Mueller R.-W."/>
            <person name="Bruemmer F."/>
            <person name="Labrenz M."/>
            <person name="Spormann A.M."/>
            <person name="Op den Camp H."/>
            <person name="Overmann J."/>
            <person name="Amann R."/>
            <person name="Jetten M.S.M."/>
            <person name="Mascher T."/>
            <person name="Medema M.H."/>
            <person name="Devos D.P."/>
            <person name="Kaster A.-K."/>
            <person name="Ovreas L."/>
            <person name="Rohde M."/>
            <person name="Galperin M.Y."/>
            <person name="Jogler C."/>
        </authorList>
    </citation>
    <scope>NUCLEOTIDE SEQUENCE [LARGE SCALE GENOMIC DNA]</scope>
    <source>
        <strain evidence="9 10">Q31a</strain>
    </source>
</reference>
<dbReference type="Proteomes" id="UP000318017">
    <property type="component" value="Chromosome"/>
</dbReference>
<dbReference type="Pfam" id="PF00069">
    <property type="entry name" value="Pkinase"/>
    <property type="match status" value="1"/>
</dbReference>